<dbReference type="Proteomes" id="UP001234297">
    <property type="component" value="Chromosome 10"/>
</dbReference>
<accession>A0ACC2KPX5</accession>
<protein>
    <submittedName>
        <fullName evidence="1">Uncharacterized protein</fullName>
    </submittedName>
</protein>
<evidence type="ECO:0000313" key="2">
    <source>
        <dbReference type="Proteomes" id="UP001234297"/>
    </source>
</evidence>
<name>A0ACC2KPX5_PERAE</name>
<sequence length="1043" mass="114294">MSFQVPCVYTKQWEKAQIQPLSFVWVNNAVHLKKPNQSKKQERMRPHFVLFGDSITQQSFRPGGWGAALADAYSRKADVILRGYGGYNTRWALFLIDGLFPPTCNSPPIAVTVFFGANDAALLGRTNERQYVPVEEYKENLKKIVHRLKELSPTMLVVLITPPPIDEDGRKEYARSLYGQKAAELPERTNEMAGVYAAQCVAVAKELGVPSINLWSKMLETTGWQKKFLSDGLHLTEEGNALVYEEVVREFNGAHLNASSMPYDFPHHSEIDATIPALFVQLDCFVVSEAGPLSLQICSLHTLQQNCLKLEVNGDMDRSNLRSKVFQEITHKLPLHFTLPASHHFRSVSGLSLHSSRDRKLGFLQNPRKKDCLVMAVTASSTSNGPRFRYAPEDPTLPKPWKGLVDRSTGYLYFWNTETNVTQYERPAATPLLDPIPSPELKSASSPINSSTQIHQSSGSSLQEQQKNDSSREYSRDNGGDDNGPRQAAASAVRKHPGTGGSISCSQNVQGSASAGYGGQTTRLPAAVPVGGGSSFESYCRQHEITVIGNDAPAPFMTFQSTGFPSEILKEVRQAGFSAPTPIQAQSWPIALRRRDIVAVAKTGSGKTLGYLIPAFIHLKLARNNSLMGPTVLVLSPTRELATQIQDEAVKFGRSSGISCTCLYGGAPKGPQLKDLARGTDIVVATPGRLNDILEMKRVSLHQVSYLVLDEADRMLDMGFEPQIRKIVKEIPTRRQTLMYTATWPKEVRKIAADLLVNPVQVNIGNIDELVANKSITQYVEVMTSMEKHRRLEQILRSQEPGSKIIVFCSTKKMCDQLARNISRQFGAASIHGDKSQSERDMVLNEFRTGKSPILVATDVAARGLDIKDIRVVVNYDFPTGVEDYVHRIGRTGRAGATGLAYTFFGDHDAKYALDLIKVLEGASQQVPPELREMVGRGGGMGRTRRWGSGPSGSSGHEGGRSYGGGPEYSDNDGSSAWGSLSSGWSAKAHSDQGHDGPEPCKRSHIDNPSLDSGCGFGANSRNRSRSPPSRQGMFTTDEGGAG</sequence>
<comment type="caution">
    <text evidence="1">The sequence shown here is derived from an EMBL/GenBank/DDBJ whole genome shotgun (WGS) entry which is preliminary data.</text>
</comment>
<dbReference type="EMBL" id="CM056818">
    <property type="protein sequence ID" value="KAJ8623054.1"/>
    <property type="molecule type" value="Genomic_DNA"/>
</dbReference>
<gene>
    <name evidence="1" type="ORF">MRB53_031583</name>
</gene>
<reference evidence="1 2" key="1">
    <citation type="journal article" date="2022" name="Hortic Res">
        <title>A haplotype resolved chromosomal level avocado genome allows analysis of novel avocado genes.</title>
        <authorList>
            <person name="Nath O."/>
            <person name="Fletcher S.J."/>
            <person name="Hayward A."/>
            <person name="Shaw L.M."/>
            <person name="Masouleh A.K."/>
            <person name="Furtado A."/>
            <person name="Henry R.J."/>
            <person name="Mitter N."/>
        </authorList>
    </citation>
    <scope>NUCLEOTIDE SEQUENCE [LARGE SCALE GENOMIC DNA]</scope>
    <source>
        <strain evidence="2">cv. Hass</strain>
    </source>
</reference>
<keyword evidence="2" id="KW-1185">Reference proteome</keyword>
<proteinExistence type="predicted"/>
<organism evidence="1 2">
    <name type="scientific">Persea americana</name>
    <name type="common">Avocado</name>
    <dbReference type="NCBI Taxonomy" id="3435"/>
    <lineage>
        <taxon>Eukaryota</taxon>
        <taxon>Viridiplantae</taxon>
        <taxon>Streptophyta</taxon>
        <taxon>Embryophyta</taxon>
        <taxon>Tracheophyta</taxon>
        <taxon>Spermatophyta</taxon>
        <taxon>Magnoliopsida</taxon>
        <taxon>Magnoliidae</taxon>
        <taxon>Laurales</taxon>
        <taxon>Lauraceae</taxon>
        <taxon>Persea</taxon>
    </lineage>
</organism>
<evidence type="ECO:0000313" key="1">
    <source>
        <dbReference type="EMBL" id="KAJ8623054.1"/>
    </source>
</evidence>